<accession>A0ABY9BHA8</accession>
<name>A0ABY9BHA8_VITVI</name>
<organism evidence="1 2">
    <name type="scientific">Vitis vinifera</name>
    <name type="common">Grape</name>
    <dbReference type="NCBI Taxonomy" id="29760"/>
    <lineage>
        <taxon>Eukaryota</taxon>
        <taxon>Viridiplantae</taxon>
        <taxon>Streptophyta</taxon>
        <taxon>Embryophyta</taxon>
        <taxon>Tracheophyta</taxon>
        <taxon>Spermatophyta</taxon>
        <taxon>Magnoliopsida</taxon>
        <taxon>eudicotyledons</taxon>
        <taxon>Gunneridae</taxon>
        <taxon>Pentapetalae</taxon>
        <taxon>rosids</taxon>
        <taxon>Vitales</taxon>
        <taxon>Vitaceae</taxon>
        <taxon>Viteae</taxon>
        <taxon>Vitis</taxon>
    </lineage>
</organism>
<proteinExistence type="predicted"/>
<dbReference type="Gene3D" id="1.10.8.10">
    <property type="entry name" value="DNA helicase RuvA subunit, C-terminal domain"/>
    <property type="match status" value="1"/>
</dbReference>
<keyword evidence="2" id="KW-1185">Reference proteome</keyword>
<dbReference type="SUPFAM" id="SSF46934">
    <property type="entry name" value="UBA-like"/>
    <property type="match status" value="1"/>
</dbReference>
<dbReference type="EMBL" id="CP126649">
    <property type="protein sequence ID" value="WJZ82260.1"/>
    <property type="molecule type" value="Genomic_DNA"/>
</dbReference>
<dbReference type="CDD" id="cd14351">
    <property type="entry name" value="UBA_Ubx1_like"/>
    <property type="match status" value="1"/>
</dbReference>
<reference evidence="1 2" key="1">
    <citation type="journal article" date="2023" name="Hortic Res">
        <title>The complete reference genome for grapevine (Vitis vinifera L.) genetics and breeding.</title>
        <authorList>
            <person name="Shi X."/>
            <person name="Cao S."/>
            <person name="Wang X."/>
            <person name="Huang S."/>
            <person name="Wang Y."/>
            <person name="Liu Z."/>
            <person name="Liu W."/>
            <person name="Leng X."/>
            <person name="Peng Y."/>
            <person name="Wang N."/>
            <person name="Wang Y."/>
            <person name="Ma Z."/>
            <person name="Xu X."/>
            <person name="Zhang F."/>
            <person name="Xue H."/>
            <person name="Zhong H."/>
            <person name="Wang Y."/>
            <person name="Zhang K."/>
            <person name="Velt A."/>
            <person name="Avia K."/>
            <person name="Holtgrawe D."/>
            <person name="Grimplet J."/>
            <person name="Matus J.T."/>
            <person name="Ware D."/>
            <person name="Wu X."/>
            <person name="Wang H."/>
            <person name="Liu C."/>
            <person name="Fang Y."/>
            <person name="Rustenholz C."/>
            <person name="Cheng Z."/>
            <person name="Xiao H."/>
            <person name="Zhou Y."/>
        </authorList>
    </citation>
    <scope>NUCLEOTIDE SEQUENCE [LARGE SCALE GENOMIC DNA]</scope>
    <source>
        <strain evidence="2">cv. Pinot noir / PN40024</strain>
        <tissue evidence="1">Leaf</tissue>
    </source>
</reference>
<evidence type="ECO:0000313" key="1">
    <source>
        <dbReference type="EMBL" id="WJZ82260.1"/>
    </source>
</evidence>
<dbReference type="InterPro" id="IPR009060">
    <property type="entry name" value="UBA-like_sf"/>
</dbReference>
<dbReference type="Pfam" id="PF14555">
    <property type="entry name" value="UBA_4"/>
    <property type="match status" value="1"/>
</dbReference>
<evidence type="ECO:0000313" key="2">
    <source>
        <dbReference type="Proteomes" id="UP001227230"/>
    </source>
</evidence>
<protein>
    <recommendedName>
        <fullName evidence="3">Plant UBX domain-containing protein 8</fullName>
    </recommendedName>
</protein>
<gene>
    <name evidence="1" type="ORF">VitviT2T_002032</name>
</gene>
<evidence type="ECO:0008006" key="3">
    <source>
        <dbReference type="Google" id="ProtNLM"/>
    </source>
</evidence>
<sequence length="184" mass="20406">MARPNQEAIDTFISVTGASEDVAVRKLQEHGGDLNEAVDAHFSEGDRTIARAVPQNELTDMIDMAHQQSREAASSIFSAARRNFDAFSPLGPNFGRSLFDSMSELWSWAPFGSFARDRREIPFAFGDRNEPFVSHPREVREIPIEFKDGNGSSPTIEDVTHASHVYAHEPEIHGTVTFDGEDDG</sequence>
<dbReference type="Proteomes" id="UP001227230">
    <property type="component" value="Chromosome 2"/>
</dbReference>